<protein>
    <submittedName>
        <fullName evidence="1">Uncharacterized protein</fullName>
    </submittedName>
</protein>
<name>A0A4D6LM92_VIGUN</name>
<evidence type="ECO:0000313" key="1">
    <source>
        <dbReference type="EMBL" id="QCD89623.1"/>
    </source>
</evidence>
<reference evidence="1 2" key="1">
    <citation type="submission" date="2019-04" db="EMBL/GenBank/DDBJ databases">
        <title>An improved genome assembly and genetic linkage map for asparagus bean, Vigna unguiculata ssp. sesquipedialis.</title>
        <authorList>
            <person name="Xia Q."/>
            <person name="Zhang R."/>
            <person name="Dong Y."/>
        </authorList>
    </citation>
    <scope>NUCLEOTIDE SEQUENCE [LARGE SCALE GENOMIC DNA]</scope>
    <source>
        <tissue evidence="1">Leaf</tissue>
    </source>
</reference>
<keyword evidence="2" id="KW-1185">Reference proteome</keyword>
<sequence length="49" mass="5859">MLKSVQVRSVLVQPLDRRVVRPNGGLHNYDMETKFNWNERQRSFGRELT</sequence>
<accession>A0A4D6LM92</accession>
<dbReference type="EMBL" id="CP039348">
    <property type="protein sequence ID" value="QCD89623.1"/>
    <property type="molecule type" value="Genomic_DNA"/>
</dbReference>
<dbReference type="Proteomes" id="UP000501690">
    <property type="component" value="Linkage Group LG4"/>
</dbReference>
<gene>
    <name evidence="1" type="ORF">DEO72_LG4g569</name>
</gene>
<proteinExistence type="predicted"/>
<evidence type="ECO:0000313" key="2">
    <source>
        <dbReference type="Proteomes" id="UP000501690"/>
    </source>
</evidence>
<organism evidence="1 2">
    <name type="scientific">Vigna unguiculata</name>
    <name type="common">Cowpea</name>
    <dbReference type="NCBI Taxonomy" id="3917"/>
    <lineage>
        <taxon>Eukaryota</taxon>
        <taxon>Viridiplantae</taxon>
        <taxon>Streptophyta</taxon>
        <taxon>Embryophyta</taxon>
        <taxon>Tracheophyta</taxon>
        <taxon>Spermatophyta</taxon>
        <taxon>Magnoliopsida</taxon>
        <taxon>eudicotyledons</taxon>
        <taxon>Gunneridae</taxon>
        <taxon>Pentapetalae</taxon>
        <taxon>rosids</taxon>
        <taxon>fabids</taxon>
        <taxon>Fabales</taxon>
        <taxon>Fabaceae</taxon>
        <taxon>Papilionoideae</taxon>
        <taxon>50 kb inversion clade</taxon>
        <taxon>NPAAA clade</taxon>
        <taxon>indigoferoid/millettioid clade</taxon>
        <taxon>Phaseoleae</taxon>
        <taxon>Vigna</taxon>
    </lineage>
</organism>
<dbReference type="AlphaFoldDB" id="A0A4D6LM92"/>